<evidence type="ECO:0000313" key="12">
    <source>
        <dbReference type="Proteomes" id="UP000245768"/>
    </source>
</evidence>
<gene>
    <name evidence="9" type="primary">LSM8</name>
    <name evidence="11" type="ORF">FA10DRAFT_265306</name>
</gene>
<dbReference type="InterPro" id="IPR047575">
    <property type="entry name" value="Sm"/>
</dbReference>
<keyword evidence="3 9" id="KW-0507">mRNA processing</keyword>
<dbReference type="PANTHER" id="PTHR15588">
    <property type="entry name" value="LSM1"/>
    <property type="match status" value="1"/>
</dbReference>
<dbReference type="SMART" id="SM00651">
    <property type="entry name" value="Sm"/>
    <property type="match status" value="1"/>
</dbReference>
<comment type="function">
    <text evidence="9">Plays role in pre-mRNA splicing as component of the U4/U6-U5 tri-snRNP complex that is involved in spliceosome assembly, and as component of the precatalytic spliceosome (spliceosome B complex). The heptameric LSM2-8 complex binds specifically to the 3'-terminal U-tract of U6 snRNA.</text>
</comment>
<dbReference type="EMBL" id="KZ819635">
    <property type="protein sequence ID" value="PWN91449.1"/>
    <property type="molecule type" value="Genomic_DNA"/>
</dbReference>
<sequence>MSELSAFVNQQVLAVTQDGRVITGTLAGSDNLGSVILAGCVERVYSTDAGVEEVPLGLYIIRGDSLSLIGQLDVEKDKATDLASIRVEPIPETRHI</sequence>
<dbReference type="GO" id="GO:0005688">
    <property type="term" value="C:U6 snRNP"/>
    <property type="evidence" value="ECO:0007669"/>
    <property type="project" value="UniProtKB-UniRule"/>
</dbReference>
<dbReference type="FunCoup" id="A0A316YQ79">
    <property type="interactions" value="433"/>
</dbReference>
<keyword evidence="8 9" id="KW-0687">Ribonucleoprotein</keyword>
<dbReference type="STRING" id="215250.A0A316YQ79"/>
<keyword evidence="12" id="KW-1185">Reference proteome</keyword>
<dbReference type="InterPro" id="IPR010920">
    <property type="entry name" value="LSM_dom_sf"/>
</dbReference>
<dbReference type="GO" id="GO:0000398">
    <property type="term" value="P:mRNA splicing, via spliceosome"/>
    <property type="evidence" value="ECO:0007669"/>
    <property type="project" value="UniProtKB-UniRule"/>
</dbReference>
<evidence type="ECO:0000313" key="11">
    <source>
        <dbReference type="EMBL" id="PWN91449.1"/>
    </source>
</evidence>
<dbReference type="FunFam" id="2.30.30.100:FF:000027">
    <property type="entry name" value="U6 snRNA-associated Sm-like protein LSm8"/>
    <property type="match status" value="1"/>
</dbReference>
<evidence type="ECO:0000256" key="8">
    <source>
        <dbReference type="ARBA" id="ARBA00023274"/>
    </source>
</evidence>
<keyword evidence="7 9" id="KW-0539">Nucleus</keyword>
<feature type="domain" description="Sm" evidence="10">
    <location>
        <begin position="1"/>
        <end position="75"/>
    </location>
</feature>
<dbReference type="PANTHER" id="PTHR15588:SF9">
    <property type="entry name" value="U6 SNRNA-ASSOCIATED SM-LIKE PROTEIN LSM8"/>
    <property type="match status" value="1"/>
</dbReference>
<dbReference type="Pfam" id="PF01423">
    <property type="entry name" value="LSM"/>
    <property type="match status" value="1"/>
</dbReference>
<proteinExistence type="inferred from homology"/>
<dbReference type="InterPro" id="IPR034103">
    <property type="entry name" value="Lsm8"/>
</dbReference>
<keyword evidence="5 9" id="KW-0694">RNA-binding</keyword>
<evidence type="ECO:0000259" key="10">
    <source>
        <dbReference type="PROSITE" id="PS52002"/>
    </source>
</evidence>
<dbReference type="Proteomes" id="UP000245768">
    <property type="component" value="Unassembled WGS sequence"/>
</dbReference>
<accession>A0A316YQ79</accession>
<keyword evidence="4 9" id="KW-0747">Spliceosome</keyword>
<evidence type="ECO:0000256" key="2">
    <source>
        <dbReference type="ARBA" id="ARBA00006850"/>
    </source>
</evidence>
<dbReference type="OrthoDB" id="10263346at2759"/>
<dbReference type="PROSITE" id="PS52002">
    <property type="entry name" value="SM"/>
    <property type="match status" value="1"/>
</dbReference>
<dbReference type="GO" id="GO:0003729">
    <property type="term" value="F:mRNA binding"/>
    <property type="evidence" value="ECO:0007669"/>
    <property type="project" value="TreeGrafter"/>
</dbReference>
<dbReference type="InterPro" id="IPR001163">
    <property type="entry name" value="Sm_dom_euk/arc"/>
</dbReference>
<evidence type="ECO:0000256" key="1">
    <source>
        <dbReference type="ARBA" id="ARBA00004123"/>
    </source>
</evidence>
<evidence type="ECO:0000256" key="4">
    <source>
        <dbReference type="ARBA" id="ARBA00022728"/>
    </source>
</evidence>
<evidence type="ECO:0000256" key="6">
    <source>
        <dbReference type="ARBA" id="ARBA00023187"/>
    </source>
</evidence>
<evidence type="ECO:0000256" key="7">
    <source>
        <dbReference type="ARBA" id="ARBA00023242"/>
    </source>
</evidence>
<reference evidence="11 12" key="1">
    <citation type="journal article" date="2018" name="Mol. Biol. Evol.">
        <title>Broad Genomic Sampling Reveals a Smut Pathogenic Ancestry of the Fungal Clade Ustilaginomycotina.</title>
        <authorList>
            <person name="Kijpornyongpan T."/>
            <person name="Mondo S.J."/>
            <person name="Barry K."/>
            <person name="Sandor L."/>
            <person name="Lee J."/>
            <person name="Lipzen A."/>
            <person name="Pangilinan J."/>
            <person name="LaButti K."/>
            <person name="Hainaut M."/>
            <person name="Henrissat B."/>
            <person name="Grigoriev I.V."/>
            <person name="Spatafora J.W."/>
            <person name="Aime M.C."/>
        </authorList>
    </citation>
    <scope>NUCLEOTIDE SEQUENCE [LARGE SCALE GENOMIC DNA]</scope>
    <source>
        <strain evidence="11 12">MCA 4198</strain>
    </source>
</reference>
<dbReference type="Gene3D" id="2.30.30.100">
    <property type="match status" value="1"/>
</dbReference>
<keyword evidence="6 9" id="KW-0508">mRNA splicing</keyword>
<comment type="subunit">
    <text evidence="9">LSm subunits form a heteromer with a doughnut shape.</text>
</comment>
<dbReference type="SUPFAM" id="SSF50182">
    <property type="entry name" value="Sm-like ribonucleoproteins"/>
    <property type="match status" value="1"/>
</dbReference>
<name>A0A316YQ79_9BASI</name>
<evidence type="ECO:0000256" key="9">
    <source>
        <dbReference type="RuleBase" id="RU365048"/>
    </source>
</evidence>
<comment type="similarity">
    <text evidence="2 9">Belongs to the snRNP Sm proteins family.</text>
</comment>
<comment type="subcellular location">
    <subcellularLocation>
        <location evidence="1 9">Nucleus</location>
    </subcellularLocation>
</comment>
<organism evidence="11 12">
    <name type="scientific">Acaromyces ingoldii</name>
    <dbReference type="NCBI Taxonomy" id="215250"/>
    <lineage>
        <taxon>Eukaryota</taxon>
        <taxon>Fungi</taxon>
        <taxon>Dikarya</taxon>
        <taxon>Basidiomycota</taxon>
        <taxon>Ustilaginomycotina</taxon>
        <taxon>Exobasidiomycetes</taxon>
        <taxon>Exobasidiales</taxon>
        <taxon>Cryptobasidiaceae</taxon>
        <taxon>Acaromyces</taxon>
    </lineage>
</organism>
<dbReference type="InterPro" id="IPR044642">
    <property type="entry name" value="PTHR15588"/>
</dbReference>
<dbReference type="CDD" id="cd01727">
    <property type="entry name" value="LSm8"/>
    <property type="match status" value="1"/>
</dbReference>
<dbReference type="AlphaFoldDB" id="A0A316YQ79"/>
<evidence type="ECO:0000256" key="3">
    <source>
        <dbReference type="ARBA" id="ARBA00022664"/>
    </source>
</evidence>
<evidence type="ECO:0000256" key="5">
    <source>
        <dbReference type="ARBA" id="ARBA00022884"/>
    </source>
</evidence>
<dbReference type="InParanoid" id="A0A316YQ79"/>
<dbReference type="GO" id="GO:0046540">
    <property type="term" value="C:U4/U6 x U5 tri-snRNP complex"/>
    <property type="evidence" value="ECO:0007669"/>
    <property type="project" value="UniProtKB-UniRule"/>
</dbReference>
<dbReference type="GO" id="GO:0071011">
    <property type="term" value="C:precatalytic spliceosome"/>
    <property type="evidence" value="ECO:0007669"/>
    <property type="project" value="TreeGrafter"/>
</dbReference>
<protein>
    <recommendedName>
        <fullName evidence="9">LSM2-LSM8 complex subunit LSM8</fullName>
    </recommendedName>
</protein>